<dbReference type="RefSeq" id="WP_156358703.1">
    <property type="nucleotide sequence ID" value="NZ_JAMXAX010000137.1"/>
</dbReference>
<reference evidence="3" key="1">
    <citation type="journal article" date="2019" name="Int. J. Syst. Evol. Microbiol.">
        <title>The Global Catalogue of Microorganisms (GCM) 10K type strain sequencing project: providing services to taxonomists for standard genome sequencing and annotation.</title>
        <authorList>
            <consortium name="The Broad Institute Genomics Platform"/>
            <consortium name="The Broad Institute Genome Sequencing Center for Infectious Disease"/>
            <person name="Wu L."/>
            <person name="Ma J."/>
        </authorList>
    </citation>
    <scope>NUCLEOTIDE SEQUENCE [LARGE SCALE GENOMIC DNA]</scope>
    <source>
        <strain evidence="3">CCUG 2113</strain>
    </source>
</reference>
<name>A0ABV8DAK3_9BURK</name>
<evidence type="ECO:0000256" key="1">
    <source>
        <dbReference type="SAM" id="Phobius"/>
    </source>
</evidence>
<accession>A0ABV8DAK3</accession>
<evidence type="ECO:0000313" key="3">
    <source>
        <dbReference type="Proteomes" id="UP001595693"/>
    </source>
</evidence>
<comment type="caution">
    <text evidence="2">The sequence shown here is derived from an EMBL/GenBank/DDBJ whole genome shotgun (WGS) entry which is preliminary data.</text>
</comment>
<evidence type="ECO:0000313" key="2">
    <source>
        <dbReference type="EMBL" id="MFC3935521.1"/>
    </source>
</evidence>
<protein>
    <recommendedName>
        <fullName evidence="4">PIN domain-containing protein</fullName>
    </recommendedName>
</protein>
<keyword evidence="3" id="KW-1185">Reference proteome</keyword>
<keyword evidence="1" id="KW-0812">Transmembrane</keyword>
<dbReference type="Proteomes" id="UP001595693">
    <property type="component" value="Unassembled WGS sequence"/>
</dbReference>
<sequence>MATVPETIDFIERQKLYGKGVGFIDFQLLASTVLTAGALLWTADKKLCALARHFNVEHDIAE</sequence>
<organism evidence="2 3">
    <name type="scientific">Acidovorax facilis</name>
    <dbReference type="NCBI Taxonomy" id="12917"/>
    <lineage>
        <taxon>Bacteria</taxon>
        <taxon>Pseudomonadati</taxon>
        <taxon>Pseudomonadota</taxon>
        <taxon>Betaproteobacteria</taxon>
        <taxon>Burkholderiales</taxon>
        <taxon>Comamonadaceae</taxon>
        <taxon>Acidovorax</taxon>
    </lineage>
</organism>
<dbReference type="EMBL" id="JBHSAJ010000035">
    <property type="protein sequence ID" value="MFC3935521.1"/>
    <property type="molecule type" value="Genomic_DNA"/>
</dbReference>
<gene>
    <name evidence="2" type="ORF">ACFOW3_12935</name>
</gene>
<keyword evidence="1" id="KW-1133">Transmembrane helix</keyword>
<proteinExistence type="predicted"/>
<feature type="transmembrane region" description="Helical" evidence="1">
    <location>
        <begin position="20"/>
        <end position="43"/>
    </location>
</feature>
<keyword evidence="1" id="KW-0472">Membrane</keyword>
<evidence type="ECO:0008006" key="4">
    <source>
        <dbReference type="Google" id="ProtNLM"/>
    </source>
</evidence>